<dbReference type="GO" id="GO:0016810">
    <property type="term" value="F:hydrolase activity, acting on carbon-nitrogen (but not peptide) bonds"/>
    <property type="evidence" value="ECO:0007669"/>
    <property type="project" value="InterPro"/>
</dbReference>
<name>A0A7H1QD58_9ACTN</name>
<feature type="domain" description="NodB homology" evidence="3">
    <location>
        <begin position="1"/>
        <end position="175"/>
    </location>
</feature>
<evidence type="ECO:0000256" key="1">
    <source>
        <dbReference type="ARBA" id="ARBA00022723"/>
    </source>
</evidence>
<dbReference type="InterPro" id="IPR011330">
    <property type="entry name" value="Glyco_hydro/deAcase_b/a-brl"/>
</dbReference>
<dbReference type="GeneID" id="91467494"/>
<dbReference type="InterPro" id="IPR050248">
    <property type="entry name" value="Polysacc_deacetylase_ArnD"/>
</dbReference>
<dbReference type="EMBL" id="CP051007">
    <property type="protein sequence ID" value="QNT98238.1"/>
    <property type="molecule type" value="Genomic_DNA"/>
</dbReference>
<reference evidence="4 5" key="1">
    <citation type="submission" date="2020-04" db="EMBL/GenBank/DDBJ databases">
        <title>Characterization and engineering of Streptomyces griseofuscus DSM40191 as a potential heterologous host for expression of BGCs.</title>
        <authorList>
            <person name="Gren T."/>
            <person name="Whitford C.M."/>
            <person name="Mohite O.S."/>
            <person name="Joergensen T.S."/>
            <person name="Nielsen J.B."/>
            <person name="Lee S.Y."/>
            <person name="Weber T."/>
        </authorList>
    </citation>
    <scope>NUCLEOTIDE SEQUENCE [LARGE SCALE GENOMIC DNA]</scope>
    <source>
        <strain evidence="4 5">DSM 40191</strain>
        <plasmid evidence="4 5">pSGRIFU1</plasmid>
    </source>
</reference>
<dbReference type="SUPFAM" id="SSF88713">
    <property type="entry name" value="Glycoside hydrolase/deacetylase"/>
    <property type="match status" value="1"/>
</dbReference>
<keyword evidence="2" id="KW-0378">Hydrolase</keyword>
<evidence type="ECO:0000313" key="5">
    <source>
        <dbReference type="Proteomes" id="UP000516422"/>
    </source>
</evidence>
<dbReference type="CDD" id="cd10917">
    <property type="entry name" value="CE4_NodB_like_6s_7s"/>
    <property type="match status" value="1"/>
</dbReference>
<dbReference type="Pfam" id="PF01522">
    <property type="entry name" value="Polysacc_deac_1"/>
    <property type="match status" value="1"/>
</dbReference>
<dbReference type="AlphaFoldDB" id="A0A7H1QD58"/>
<proteinExistence type="predicted"/>
<dbReference type="PANTHER" id="PTHR10587:SF133">
    <property type="entry name" value="CHITIN DEACETYLASE 1-RELATED"/>
    <property type="match status" value="1"/>
</dbReference>
<dbReference type="KEGG" id="sgf:HEP81_08010"/>
<evidence type="ECO:0000313" key="4">
    <source>
        <dbReference type="EMBL" id="QNT98238.1"/>
    </source>
</evidence>
<accession>A0A7H1QD58</accession>
<dbReference type="GO" id="GO:0046872">
    <property type="term" value="F:metal ion binding"/>
    <property type="evidence" value="ECO:0007669"/>
    <property type="project" value="UniProtKB-KW"/>
</dbReference>
<keyword evidence="1" id="KW-0479">Metal-binding</keyword>
<sequence>MALTFDDGPTQYTPSILHLLEAHHAVATFFVIGPHALQRPAIVRREQHDGDAIGDHTVTHPHLTALSSARIRLELDGAANDVVSVVGRRPTLLRPPFGAYNTRVSRVAGQTGLAVIMWSLDPQDWKKITPQAIERRVINRMRPGDIVSLHDRYARTPKALPLILTDLANRGYTFVTIPQLLASSGGTRPGLVYHHGPRR</sequence>
<dbReference type="PROSITE" id="PS51677">
    <property type="entry name" value="NODB"/>
    <property type="match status" value="1"/>
</dbReference>
<protein>
    <submittedName>
        <fullName evidence="4">Polysaccharide deacetylase family protein</fullName>
    </submittedName>
</protein>
<evidence type="ECO:0000259" key="3">
    <source>
        <dbReference type="PROSITE" id="PS51677"/>
    </source>
</evidence>
<gene>
    <name evidence="4" type="ORF">HEP81_08010</name>
</gene>
<keyword evidence="4" id="KW-0614">Plasmid</keyword>
<evidence type="ECO:0000256" key="2">
    <source>
        <dbReference type="ARBA" id="ARBA00022801"/>
    </source>
</evidence>
<dbReference type="RefSeq" id="WP_051850776.1">
    <property type="nucleotide sequence ID" value="NZ_CP051007.1"/>
</dbReference>
<dbReference type="Proteomes" id="UP000516422">
    <property type="component" value="Plasmid pSGRIFU1"/>
</dbReference>
<dbReference type="GO" id="GO:0016020">
    <property type="term" value="C:membrane"/>
    <property type="evidence" value="ECO:0007669"/>
    <property type="project" value="TreeGrafter"/>
</dbReference>
<dbReference type="PANTHER" id="PTHR10587">
    <property type="entry name" value="GLYCOSYL TRANSFERASE-RELATED"/>
    <property type="match status" value="1"/>
</dbReference>
<dbReference type="Gene3D" id="3.20.20.370">
    <property type="entry name" value="Glycoside hydrolase/deacetylase"/>
    <property type="match status" value="1"/>
</dbReference>
<geneLocation type="plasmid" evidence="4 5">
    <name>pSGRIFU1</name>
</geneLocation>
<dbReference type="InterPro" id="IPR002509">
    <property type="entry name" value="NODB_dom"/>
</dbReference>
<organism evidence="4 5">
    <name type="scientific">Streptomyces griseofuscus</name>
    <dbReference type="NCBI Taxonomy" id="146922"/>
    <lineage>
        <taxon>Bacteria</taxon>
        <taxon>Bacillati</taxon>
        <taxon>Actinomycetota</taxon>
        <taxon>Actinomycetes</taxon>
        <taxon>Kitasatosporales</taxon>
        <taxon>Streptomycetaceae</taxon>
        <taxon>Streptomyces</taxon>
    </lineage>
</organism>
<dbReference type="GO" id="GO:0005975">
    <property type="term" value="P:carbohydrate metabolic process"/>
    <property type="evidence" value="ECO:0007669"/>
    <property type="project" value="InterPro"/>
</dbReference>